<feature type="compositionally biased region" description="Polar residues" evidence="1">
    <location>
        <begin position="1060"/>
        <end position="1073"/>
    </location>
</feature>
<dbReference type="AlphaFoldDB" id="A0A4E0S2M9"/>
<sequence length="1163" mass="130331">MMLPLASSNESTANGQPVQSDSFYSHRAAAMRLRQRNVLESLQHLGIFDLRAIHQKLQVGIRYASERLLRQLKERDYQLVHLDTICDRIGQLLQLEKPSHAQDLNISHTNLESGGNIKQNRRTHCSRKQQPGAKPSGRRGPGIFRPATTDLPLVDNRSTKSHHFKPSLTPGLGTVRVVGNHAGVDARVRFSMEPKAGDEAFNEWREAMRRMARLGDGLPKFVRRRVWSALADRQLTTQHVDWDHVVRQAFENQLPNADDDNLGSQIVKDLHRTGCDQFGSDEDRAALKRVLLAYAQWNKRVGYCQGFNMIAAAILDVMDRDEHEALKVMVYLIDYVLPESYFAQNLQALSVDIAVFRHLLLAKLPRLSHHLDALQLKAAAEAGMNMSNRPITMLELGQLKQQQHRGYEPPLMNVFIIQWFLTLFATCLSREAVLRIWDSIMLEGSEVILRTAVVMMEFLSSRLLRLKSADQFYGTMNDLMIDFAEGRIVSTQELLFEIYELAPFPYPHVKELREKFMYNIAPLVPENMSSLFVAANLQSSTGPFKLLNRWKSGRAQHMVVFPASGVEKRHKTNQLDKIPTEFPKSKRDKPAALEDTNKPLKPATPESTMIHSSPVPDSAKNESAEDEYQEISLSSDSDHSNQCRPRKESSESSTKSTTVNSHRPVVTRSQPCSDSDEDSWAVAKVRSTSCFANIWPQRRLLSIETASKYRHSAGGSEQVESISMRRISSGRINSLPTDHKQRGSGPELHQNIASDISDLGPGAVGEMGVPRPGSQPPLAHQARMSTNMTELKSIYRKQLARQRETTLLVPGLWPSESSTERVAASLLHSVCMTAVLPQNRETKQMTFENSLDASEVKESTSPITPKSKISGCTRATSSAVTEDEVFPMREQGSRHVKTHSYSDPESICETIGRSRRARIPVDPDLIGAVQSWRAKAIWTCEPMPRESSSSEPEVERITQSHTIPVTECTAPNIRPTLRQLAERLKERERLVSAQTTEQTRGSDDLESDSSVAYESAKSYPISPTNSAVQSHRTNSVMGLTNPPSSRNGPFRRATCPDGLTGSSEACTQSTDLETESDFTSVSKTNLRRAVPWAAATASFVSRKTHAQRPVPVNLPLPLSPKRRSFGAQFGMYKSIPNTDSERVWANFCERVQTIGMQHRVMTR</sequence>
<dbReference type="InterPro" id="IPR000195">
    <property type="entry name" value="Rab-GAP-TBC_dom"/>
</dbReference>
<dbReference type="SMART" id="SM00164">
    <property type="entry name" value="TBC"/>
    <property type="match status" value="1"/>
</dbReference>
<evidence type="ECO:0000313" key="3">
    <source>
        <dbReference type="EMBL" id="THD27822.1"/>
    </source>
</evidence>
<dbReference type="PROSITE" id="PS50086">
    <property type="entry name" value="TBC_RABGAP"/>
    <property type="match status" value="1"/>
</dbReference>
<evidence type="ECO:0000259" key="2">
    <source>
        <dbReference type="PROSITE" id="PS50086"/>
    </source>
</evidence>
<protein>
    <submittedName>
        <fullName evidence="3">TBC1 domain family member 30</fullName>
    </submittedName>
</protein>
<feature type="region of interest" description="Disordered" evidence="1">
    <location>
        <begin position="849"/>
        <end position="876"/>
    </location>
</feature>
<name>A0A4E0S2M9_FASHE</name>
<dbReference type="Gene3D" id="1.10.472.80">
    <property type="entry name" value="Ypt/Rab-GAP domain of gyp1p, domain 3"/>
    <property type="match status" value="1"/>
</dbReference>
<dbReference type="SUPFAM" id="SSF47923">
    <property type="entry name" value="Ypt/Rab-GAP domain of gyp1p"/>
    <property type="match status" value="2"/>
</dbReference>
<reference evidence="3" key="1">
    <citation type="submission" date="2019-03" db="EMBL/GenBank/DDBJ databases">
        <title>Improved annotation for the trematode Fasciola hepatica.</title>
        <authorList>
            <person name="Choi Y.-J."/>
            <person name="Martin J."/>
            <person name="Mitreva M."/>
        </authorList>
    </citation>
    <scope>NUCLEOTIDE SEQUENCE [LARGE SCALE GENOMIC DNA]</scope>
</reference>
<evidence type="ECO:0000313" key="4">
    <source>
        <dbReference type="Proteomes" id="UP000230066"/>
    </source>
</evidence>
<feature type="compositionally biased region" description="Basic and acidic residues" evidence="1">
    <location>
        <begin position="583"/>
        <end position="598"/>
    </location>
</feature>
<comment type="caution">
    <text evidence="3">The sequence shown here is derived from an EMBL/GenBank/DDBJ whole genome shotgun (WGS) entry which is preliminary data.</text>
</comment>
<feature type="compositionally biased region" description="Polar residues" evidence="1">
    <location>
        <begin position="106"/>
        <end position="118"/>
    </location>
</feature>
<feature type="region of interest" description="Disordered" evidence="1">
    <location>
        <begin position="1"/>
        <end position="20"/>
    </location>
</feature>
<feature type="region of interest" description="Disordered" evidence="1">
    <location>
        <begin position="990"/>
        <end position="1073"/>
    </location>
</feature>
<dbReference type="Pfam" id="PF23436">
    <property type="entry name" value="RabGap-TBC_2"/>
    <property type="match status" value="1"/>
</dbReference>
<feature type="domain" description="Rab-GAP TBC" evidence="2">
    <location>
        <begin position="217"/>
        <end position="444"/>
    </location>
</feature>
<dbReference type="InterPro" id="IPR035969">
    <property type="entry name" value="Rab-GAP_TBC_sf"/>
</dbReference>
<dbReference type="GO" id="GO:0005783">
    <property type="term" value="C:endoplasmic reticulum"/>
    <property type="evidence" value="ECO:0007669"/>
    <property type="project" value="TreeGrafter"/>
</dbReference>
<evidence type="ECO:0000256" key="1">
    <source>
        <dbReference type="SAM" id="MobiDB-lite"/>
    </source>
</evidence>
<dbReference type="PANTHER" id="PTHR13399">
    <property type="entry name" value="TRANSLOCON-ASSOCIATED PROTEIN TRAP , GAMMA SUBUNIT"/>
    <property type="match status" value="1"/>
</dbReference>
<gene>
    <name evidence="3" type="ORF">D915_001400</name>
</gene>
<feature type="compositionally biased region" description="Polar residues" evidence="1">
    <location>
        <begin position="1021"/>
        <end position="1047"/>
    </location>
</feature>
<feature type="region of interest" description="Disordered" evidence="1">
    <location>
        <begin position="106"/>
        <end position="168"/>
    </location>
</feature>
<feature type="region of interest" description="Disordered" evidence="1">
    <location>
        <begin position="758"/>
        <end position="779"/>
    </location>
</feature>
<feature type="compositionally biased region" description="Basic and acidic residues" evidence="1">
    <location>
        <begin position="636"/>
        <end position="650"/>
    </location>
</feature>
<dbReference type="Gene3D" id="1.10.8.270">
    <property type="entry name" value="putative rabgap domain of human tbc1 domain family member 14 like domains"/>
    <property type="match status" value="1"/>
</dbReference>
<keyword evidence="4" id="KW-1185">Reference proteome</keyword>
<dbReference type="PANTHER" id="PTHR13399:SF2">
    <property type="entry name" value="TRANSLOCON-ASSOCIATED PROTEIN SUBUNIT GAMMA"/>
    <property type="match status" value="1"/>
</dbReference>
<dbReference type="Proteomes" id="UP000230066">
    <property type="component" value="Unassembled WGS sequence"/>
</dbReference>
<dbReference type="EMBL" id="JXXN02000312">
    <property type="protein sequence ID" value="THD27822.1"/>
    <property type="molecule type" value="Genomic_DNA"/>
</dbReference>
<dbReference type="Pfam" id="PF00566">
    <property type="entry name" value="RabGAP-TBC"/>
    <property type="match status" value="1"/>
</dbReference>
<accession>A0A4E0S2M9</accession>
<proteinExistence type="predicted"/>
<organism evidence="3 4">
    <name type="scientific">Fasciola hepatica</name>
    <name type="common">Liver fluke</name>
    <dbReference type="NCBI Taxonomy" id="6192"/>
    <lineage>
        <taxon>Eukaryota</taxon>
        <taxon>Metazoa</taxon>
        <taxon>Spiralia</taxon>
        <taxon>Lophotrochozoa</taxon>
        <taxon>Platyhelminthes</taxon>
        <taxon>Trematoda</taxon>
        <taxon>Digenea</taxon>
        <taxon>Plagiorchiida</taxon>
        <taxon>Echinostomata</taxon>
        <taxon>Echinostomatoidea</taxon>
        <taxon>Fasciolidae</taxon>
        <taxon>Fasciola</taxon>
    </lineage>
</organism>
<feature type="region of interest" description="Disordered" evidence="1">
    <location>
        <begin position="564"/>
        <end position="678"/>
    </location>
</feature>